<evidence type="ECO:0000313" key="2">
    <source>
        <dbReference type="EMBL" id="URD76326.1"/>
    </source>
</evidence>
<dbReference type="OrthoDB" id="2121828at2759"/>
<gene>
    <name evidence="2" type="ORF">MUK42_22918</name>
    <name evidence="1" type="ORF">MUK42_33706</name>
</gene>
<keyword evidence="3" id="KW-1185">Reference proteome</keyword>
<accession>A0A9E7EA22</accession>
<organism evidence="1 3">
    <name type="scientific">Musa troglodytarum</name>
    <name type="common">fe'i banana</name>
    <dbReference type="NCBI Taxonomy" id="320322"/>
    <lineage>
        <taxon>Eukaryota</taxon>
        <taxon>Viridiplantae</taxon>
        <taxon>Streptophyta</taxon>
        <taxon>Embryophyta</taxon>
        <taxon>Tracheophyta</taxon>
        <taxon>Spermatophyta</taxon>
        <taxon>Magnoliopsida</taxon>
        <taxon>Liliopsida</taxon>
        <taxon>Zingiberales</taxon>
        <taxon>Musaceae</taxon>
        <taxon>Musa</taxon>
    </lineage>
</organism>
<dbReference type="Proteomes" id="UP001055439">
    <property type="component" value="Chromosome 1"/>
</dbReference>
<sequence length="101" mass="11280">MAAVNILFVSPTTALLQEHFTGKSNDVYNPDFPVVTLMPFNYTRAPPNNTMVSNGAKLVVLSFNTDIELVPQDTNILGALQLLHHLTRVQQLRSRECSRQV</sequence>
<name>A0A9E7EA22_9LILI</name>
<evidence type="ECO:0000313" key="1">
    <source>
        <dbReference type="EMBL" id="URD73330.1"/>
    </source>
</evidence>
<reference evidence="1" key="1">
    <citation type="submission" date="2022-05" db="EMBL/GenBank/DDBJ databases">
        <title>The Musa troglodytarum L. genome provides insights into the mechanism of non-climacteric behaviour and enrichment of carotenoids.</title>
        <authorList>
            <person name="Wang J."/>
        </authorList>
    </citation>
    <scope>NUCLEOTIDE SEQUENCE</scope>
    <source>
        <tissue evidence="1">Leaf</tissue>
    </source>
</reference>
<dbReference type="AlphaFoldDB" id="A0A9E7EA22"/>
<protein>
    <submittedName>
        <fullName evidence="1">Multicopper oxidase</fullName>
    </submittedName>
</protein>
<evidence type="ECO:0000313" key="3">
    <source>
        <dbReference type="Proteomes" id="UP001055439"/>
    </source>
</evidence>
<dbReference type="EMBL" id="CP097502">
    <property type="protein sequence ID" value="URD76326.1"/>
    <property type="molecule type" value="Genomic_DNA"/>
</dbReference>
<dbReference type="EMBL" id="CP097502">
    <property type="protein sequence ID" value="URD73330.1"/>
    <property type="molecule type" value="Genomic_DNA"/>
</dbReference>
<proteinExistence type="predicted"/>